<name>A0ABV8H1U5_9BACI</name>
<accession>A0ABV8H1U5</accession>
<feature type="transmembrane region" description="Helical" evidence="1">
    <location>
        <begin position="35"/>
        <end position="56"/>
    </location>
</feature>
<dbReference type="Proteomes" id="UP001595772">
    <property type="component" value="Unassembled WGS sequence"/>
</dbReference>
<feature type="transmembrane region" description="Helical" evidence="1">
    <location>
        <begin position="170"/>
        <end position="188"/>
    </location>
</feature>
<dbReference type="EMBL" id="JBHSAO010000010">
    <property type="protein sequence ID" value="MFC4024835.1"/>
    <property type="molecule type" value="Genomic_DNA"/>
</dbReference>
<comment type="caution">
    <text evidence="2">The sequence shown here is derived from an EMBL/GenBank/DDBJ whole genome shotgun (WGS) entry which is preliminary data.</text>
</comment>
<keyword evidence="3" id="KW-1185">Reference proteome</keyword>
<evidence type="ECO:0008006" key="4">
    <source>
        <dbReference type="Google" id="ProtNLM"/>
    </source>
</evidence>
<keyword evidence="1" id="KW-0812">Transmembrane</keyword>
<reference evidence="3" key="1">
    <citation type="journal article" date="2019" name="Int. J. Syst. Evol. Microbiol.">
        <title>The Global Catalogue of Microorganisms (GCM) 10K type strain sequencing project: providing services to taxonomists for standard genome sequencing and annotation.</title>
        <authorList>
            <consortium name="The Broad Institute Genomics Platform"/>
            <consortium name="The Broad Institute Genome Sequencing Center for Infectious Disease"/>
            <person name="Wu L."/>
            <person name="Ma J."/>
        </authorList>
    </citation>
    <scope>NUCLEOTIDE SEQUENCE [LARGE SCALE GENOMIC DNA]</scope>
    <source>
        <strain evidence="3">IBRC-M 10703</strain>
    </source>
</reference>
<evidence type="ECO:0000313" key="3">
    <source>
        <dbReference type="Proteomes" id="UP001595772"/>
    </source>
</evidence>
<dbReference type="RefSeq" id="WP_379497335.1">
    <property type="nucleotide sequence ID" value="NZ_JBHSAO010000010.1"/>
</dbReference>
<organism evidence="2 3">
    <name type="scientific">Oceanobacillus longus</name>
    <dbReference type="NCBI Taxonomy" id="930120"/>
    <lineage>
        <taxon>Bacteria</taxon>
        <taxon>Bacillati</taxon>
        <taxon>Bacillota</taxon>
        <taxon>Bacilli</taxon>
        <taxon>Bacillales</taxon>
        <taxon>Bacillaceae</taxon>
        <taxon>Oceanobacillus</taxon>
    </lineage>
</organism>
<proteinExistence type="predicted"/>
<evidence type="ECO:0000256" key="1">
    <source>
        <dbReference type="SAM" id="Phobius"/>
    </source>
</evidence>
<sequence>MDLFLFAIFTFLYIALLIWGIKLAAKYGWSSSANIVLFVVVGLIYDNGILALGRFIGEGNILEALNLARYWLHAFFTPLLVIFSWNTVKRANMKSVKSKGAMYVTILITIGLVIIELITEVVGISLKATSDYGLLSYENVEPSNGPPMMVLIISVILLIASIIVWWRQKWIWFFIGSAIMIGGSFIPIPIESGAATNLFELILMTSLIATKSFQDKKSSR</sequence>
<feature type="transmembrane region" description="Helical" evidence="1">
    <location>
        <begin position="68"/>
        <end position="88"/>
    </location>
</feature>
<keyword evidence="1" id="KW-0472">Membrane</keyword>
<evidence type="ECO:0000313" key="2">
    <source>
        <dbReference type="EMBL" id="MFC4024835.1"/>
    </source>
</evidence>
<gene>
    <name evidence="2" type="ORF">ACFOUV_13615</name>
</gene>
<feature type="transmembrane region" description="Helical" evidence="1">
    <location>
        <begin position="100"/>
        <end position="126"/>
    </location>
</feature>
<keyword evidence="1" id="KW-1133">Transmembrane helix</keyword>
<protein>
    <recommendedName>
        <fullName evidence="4">Phospholipid phosphatase</fullName>
    </recommendedName>
</protein>
<feature type="transmembrane region" description="Helical" evidence="1">
    <location>
        <begin position="146"/>
        <end position="165"/>
    </location>
</feature>
<feature type="transmembrane region" description="Helical" evidence="1">
    <location>
        <begin position="6"/>
        <end position="23"/>
    </location>
</feature>